<dbReference type="GO" id="GO:0042602">
    <property type="term" value="F:riboflavin reductase (NADPH) activity"/>
    <property type="evidence" value="ECO:0007669"/>
    <property type="project" value="TreeGrafter"/>
</dbReference>
<proteinExistence type="predicted"/>
<dbReference type="GO" id="GO:0010181">
    <property type="term" value="F:FMN binding"/>
    <property type="evidence" value="ECO:0007669"/>
    <property type="project" value="InterPro"/>
</dbReference>
<dbReference type="eggNOG" id="COG1853">
    <property type="taxonomic scope" value="Bacteria"/>
</dbReference>
<organism evidence="3 4">
    <name type="scientific">Rhodoluna lacicola</name>
    <dbReference type="NCBI Taxonomy" id="529884"/>
    <lineage>
        <taxon>Bacteria</taxon>
        <taxon>Bacillati</taxon>
        <taxon>Actinomycetota</taxon>
        <taxon>Actinomycetes</taxon>
        <taxon>Micrococcales</taxon>
        <taxon>Microbacteriaceae</taxon>
        <taxon>Luna cluster</taxon>
        <taxon>Luna-1 subcluster</taxon>
        <taxon>Rhodoluna</taxon>
    </lineage>
</organism>
<sequence length="168" mass="18179">MENFAVEKEPTQALRATFRLHASGVSVITLLDAEGKPAGFTATSMTSLGANPPLASFNVARGSSTWPSLLAGKHVAIHTLGERNLELAQRMAADHTLRFSKNDWQIGPFGVPVFTDATSVLIGKIREIHDVENNAVIIVDVIEGLLGLEAPALLYYQRHYMTPGKSLN</sequence>
<evidence type="ECO:0000313" key="4">
    <source>
        <dbReference type="Proteomes" id="UP000067708"/>
    </source>
</evidence>
<evidence type="ECO:0000256" key="1">
    <source>
        <dbReference type="ARBA" id="ARBA00023002"/>
    </source>
</evidence>
<dbReference type="InterPro" id="IPR012349">
    <property type="entry name" value="Split_barrel_FMN-bd"/>
</dbReference>
<dbReference type="STRING" id="529884.Rhola_00008480"/>
<dbReference type="PANTHER" id="PTHR30466:SF1">
    <property type="entry name" value="FMN REDUCTASE (NADH) RUTF"/>
    <property type="match status" value="1"/>
</dbReference>
<evidence type="ECO:0000313" key="3">
    <source>
        <dbReference type="EMBL" id="AIC47650.1"/>
    </source>
</evidence>
<protein>
    <submittedName>
        <fullName evidence="3">Conserved protein/domain typically associated with flavoprotein oxygenase, DIM6/NTAB family</fullName>
    </submittedName>
</protein>
<dbReference type="InterPro" id="IPR050268">
    <property type="entry name" value="NADH-dep_flavin_reductase"/>
</dbReference>
<keyword evidence="1" id="KW-0560">Oxidoreductase</keyword>
<dbReference type="OrthoDB" id="8901155at2"/>
<dbReference type="EMBL" id="CP007490">
    <property type="protein sequence ID" value="AIC47650.1"/>
    <property type="molecule type" value="Genomic_DNA"/>
</dbReference>
<feature type="domain" description="Flavin reductase like" evidence="2">
    <location>
        <begin position="18"/>
        <end position="162"/>
    </location>
</feature>
<dbReference type="SUPFAM" id="SSF50475">
    <property type="entry name" value="FMN-binding split barrel"/>
    <property type="match status" value="1"/>
</dbReference>
<name>A0A060JG36_9MICO</name>
<dbReference type="PANTHER" id="PTHR30466">
    <property type="entry name" value="FLAVIN REDUCTASE"/>
    <property type="match status" value="1"/>
</dbReference>
<accession>A0A060JG36</accession>
<reference evidence="3 4" key="1">
    <citation type="journal article" date="2014" name="Int. J. Syst. Evol. Microbiol.">
        <title>Rhodoluna lacicola gen. nov., sp. nov., a planktonic freshwater bacterium with stream-lined genome.</title>
        <authorList>
            <person name="Hahn M."/>
            <person name="Schmidt J."/>
            <person name="Taipale S.J."/>
            <person name="Doolittle W.F."/>
            <person name="Koll U."/>
        </authorList>
    </citation>
    <scope>NUCLEOTIDE SEQUENCE [LARGE SCALE GENOMIC DNA]</scope>
    <source>
        <strain evidence="3 4">MWH-Ta8</strain>
    </source>
</reference>
<dbReference type="AlphaFoldDB" id="A0A060JG36"/>
<dbReference type="SMART" id="SM00903">
    <property type="entry name" value="Flavin_Reduct"/>
    <property type="match status" value="1"/>
</dbReference>
<evidence type="ECO:0000259" key="2">
    <source>
        <dbReference type="SMART" id="SM00903"/>
    </source>
</evidence>
<keyword evidence="4" id="KW-1185">Reference proteome</keyword>
<dbReference type="Pfam" id="PF01613">
    <property type="entry name" value="Flavin_Reduct"/>
    <property type="match status" value="1"/>
</dbReference>
<dbReference type="GO" id="GO:0006208">
    <property type="term" value="P:pyrimidine nucleobase catabolic process"/>
    <property type="evidence" value="ECO:0007669"/>
    <property type="project" value="TreeGrafter"/>
</dbReference>
<dbReference type="Gene3D" id="2.30.110.10">
    <property type="entry name" value="Electron Transport, Fmn-binding Protein, Chain A"/>
    <property type="match status" value="1"/>
</dbReference>
<dbReference type="HOGENOM" id="CLU_059021_1_1_11"/>
<dbReference type="InterPro" id="IPR002563">
    <property type="entry name" value="Flavin_Rdtase-like_dom"/>
</dbReference>
<gene>
    <name evidence="3" type="ORF">Rhola_00008480</name>
</gene>
<dbReference type="RefSeq" id="WP_038502560.1">
    <property type="nucleotide sequence ID" value="NZ_CP007490.1"/>
</dbReference>
<dbReference type="KEGG" id="rla:Rhola_00008480"/>
<dbReference type="Proteomes" id="UP000067708">
    <property type="component" value="Chromosome"/>
</dbReference>